<dbReference type="FunFam" id="2.130.10.10:FF:001875">
    <property type="entry name" value="Transducin/WD40 repeat-like superfamily protein"/>
    <property type="match status" value="1"/>
</dbReference>
<dbReference type="Proteomes" id="UP000007305">
    <property type="component" value="Chromosome 8"/>
</dbReference>
<dbReference type="SUPFAM" id="SSF50978">
    <property type="entry name" value="WD40 repeat-like"/>
    <property type="match status" value="1"/>
</dbReference>
<dbReference type="InterPro" id="IPR019775">
    <property type="entry name" value="WD40_repeat_CS"/>
</dbReference>
<reference evidence="5" key="2">
    <citation type="submission" date="2019-07" db="EMBL/GenBank/DDBJ databases">
        <authorList>
            <person name="Seetharam A."/>
            <person name="Woodhouse M."/>
            <person name="Cannon E."/>
        </authorList>
    </citation>
    <scope>NUCLEOTIDE SEQUENCE [LARGE SCALE GENOMIC DNA]</scope>
    <source>
        <strain evidence="5">cv. B73</strain>
    </source>
</reference>
<dbReference type="InterPro" id="IPR036322">
    <property type="entry name" value="WD40_repeat_dom_sf"/>
</dbReference>
<dbReference type="Gene3D" id="2.130.10.10">
    <property type="entry name" value="YVTN repeat-like/Quinoprotein amine dehydrogenase"/>
    <property type="match status" value="1"/>
</dbReference>
<accession>A0A804QK36</accession>
<feature type="region of interest" description="Disordered" evidence="4">
    <location>
        <begin position="1"/>
        <end position="57"/>
    </location>
</feature>
<dbReference type="SMART" id="SM00320">
    <property type="entry name" value="WD40"/>
    <property type="match status" value="1"/>
</dbReference>
<keyword evidence="6" id="KW-1185">Reference proteome</keyword>
<feature type="compositionally biased region" description="Polar residues" evidence="4">
    <location>
        <begin position="316"/>
        <end position="335"/>
    </location>
</feature>
<dbReference type="EnsemblPlants" id="Zm00001eb341300_T001">
    <property type="protein sequence ID" value="Zm00001eb341300_P001"/>
    <property type="gene ID" value="Zm00001eb341300"/>
</dbReference>
<dbReference type="InterPro" id="IPR015943">
    <property type="entry name" value="WD40/YVTN_repeat-like_dom_sf"/>
</dbReference>
<feature type="region of interest" description="Disordered" evidence="4">
    <location>
        <begin position="359"/>
        <end position="402"/>
    </location>
</feature>
<evidence type="ECO:0008006" key="7">
    <source>
        <dbReference type="Google" id="ProtNLM"/>
    </source>
</evidence>
<evidence type="ECO:0000256" key="1">
    <source>
        <dbReference type="ARBA" id="ARBA00022574"/>
    </source>
</evidence>
<organism evidence="5 6">
    <name type="scientific">Zea mays</name>
    <name type="common">Maize</name>
    <dbReference type="NCBI Taxonomy" id="4577"/>
    <lineage>
        <taxon>Eukaryota</taxon>
        <taxon>Viridiplantae</taxon>
        <taxon>Streptophyta</taxon>
        <taxon>Embryophyta</taxon>
        <taxon>Tracheophyta</taxon>
        <taxon>Spermatophyta</taxon>
        <taxon>Magnoliopsida</taxon>
        <taxon>Liliopsida</taxon>
        <taxon>Poales</taxon>
        <taxon>Poaceae</taxon>
        <taxon>PACMAD clade</taxon>
        <taxon>Panicoideae</taxon>
        <taxon>Andropogonodae</taxon>
        <taxon>Andropogoneae</taxon>
        <taxon>Tripsacinae</taxon>
        <taxon>Zea</taxon>
    </lineage>
</organism>
<feature type="region of interest" description="Disordered" evidence="4">
    <location>
        <begin position="204"/>
        <end position="267"/>
    </location>
</feature>
<dbReference type="PANTHER" id="PTHR14221">
    <property type="entry name" value="WD REPEAT DOMAIN 44"/>
    <property type="match status" value="1"/>
</dbReference>
<dbReference type="PANTHER" id="PTHR14221:SF67">
    <property type="entry name" value="WD REPEAT-CONTAINING PROTEIN 44-LIKE"/>
    <property type="match status" value="1"/>
</dbReference>
<feature type="region of interest" description="Disordered" evidence="4">
    <location>
        <begin position="74"/>
        <end position="93"/>
    </location>
</feature>
<feature type="compositionally biased region" description="Basic and acidic residues" evidence="4">
    <location>
        <begin position="363"/>
        <end position="380"/>
    </location>
</feature>
<protein>
    <recommendedName>
        <fullName evidence="7">Transducin/WD40 repeat-like superfamily protein</fullName>
    </recommendedName>
</protein>
<dbReference type="InterPro" id="IPR001680">
    <property type="entry name" value="WD40_rpt"/>
</dbReference>
<dbReference type="Gramene" id="Zm00001eb341300_T001">
    <property type="protein sequence ID" value="Zm00001eb341300_P001"/>
    <property type="gene ID" value="Zm00001eb341300"/>
</dbReference>
<feature type="compositionally biased region" description="Basic and acidic residues" evidence="4">
    <location>
        <begin position="1"/>
        <end position="10"/>
    </location>
</feature>
<dbReference type="InParanoid" id="A0A804QK36"/>
<dbReference type="FunCoup" id="A0A804QK36">
    <property type="interactions" value="17"/>
</dbReference>
<dbReference type="InterPro" id="IPR040324">
    <property type="entry name" value="WDR44/Dgr2"/>
</dbReference>
<keyword evidence="2" id="KW-0677">Repeat</keyword>
<feature type="region of interest" description="Disordered" evidence="4">
    <location>
        <begin position="312"/>
        <end position="347"/>
    </location>
</feature>
<feature type="repeat" description="WD" evidence="3">
    <location>
        <begin position="425"/>
        <end position="466"/>
    </location>
</feature>
<evidence type="ECO:0000256" key="4">
    <source>
        <dbReference type="SAM" id="MobiDB-lite"/>
    </source>
</evidence>
<reference evidence="5" key="3">
    <citation type="submission" date="2021-05" db="UniProtKB">
        <authorList>
            <consortium name="EnsemblPlants"/>
        </authorList>
    </citation>
    <scope>IDENTIFICATION</scope>
    <source>
        <strain evidence="5">cv. B73</strain>
    </source>
</reference>
<proteinExistence type="predicted"/>
<dbReference type="PROSITE" id="PS50294">
    <property type="entry name" value="WD_REPEATS_REGION"/>
    <property type="match status" value="1"/>
</dbReference>
<evidence type="ECO:0000256" key="3">
    <source>
        <dbReference type="PROSITE-ProRule" id="PRU00221"/>
    </source>
</evidence>
<name>A0A804QK36_MAIZE</name>
<reference evidence="6" key="1">
    <citation type="journal article" date="2009" name="Science">
        <title>The B73 maize genome: complexity, diversity, and dynamics.</title>
        <authorList>
            <person name="Schnable P.S."/>
            <person name="Ware D."/>
            <person name="Fulton R.S."/>
            <person name="Stein J.C."/>
            <person name="Wei F."/>
            <person name="Pasternak S."/>
            <person name="Liang C."/>
            <person name="Zhang J."/>
            <person name="Fulton L."/>
            <person name="Graves T.A."/>
            <person name="Minx P."/>
            <person name="Reily A.D."/>
            <person name="Courtney L."/>
            <person name="Kruchowski S.S."/>
            <person name="Tomlinson C."/>
            <person name="Strong C."/>
            <person name="Delehaunty K."/>
            <person name="Fronick C."/>
            <person name="Courtney B."/>
            <person name="Rock S.M."/>
            <person name="Belter E."/>
            <person name="Du F."/>
            <person name="Kim K."/>
            <person name="Abbott R.M."/>
            <person name="Cotton M."/>
            <person name="Levy A."/>
            <person name="Marchetto P."/>
            <person name="Ochoa K."/>
            <person name="Jackson S.M."/>
            <person name="Gillam B."/>
            <person name="Chen W."/>
            <person name="Yan L."/>
            <person name="Higginbotham J."/>
            <person name="Cardenas M."/>
            <person name="Waligorski J."/>
            <person name="Applebaum E."/>
            <person name="Phelps L."/>
            <person name="Falcone J."/>
            <person name="Kanchi K."/>
            <person name="Thane T."/>
            <person name="Scimone A."/>
            <person name="Thane N."/>
            <person name="Henke J."/>
            <person name="Wang T."/>
            <person name="Ruppert J."/>
            <person name="Shah N."/>
            <person name="Rotter K."/>
            <person name="Hodges J."/>
            <person name="Ingenthron E."/>
            <person name="Cordes M."/>
            <person name="Kohlberg S."/>
            <person name="Sgro J."/>
            <person name="Delgado B."/>
            <person name="Mead K."/>
            <person name="Chinwalla A."/>
            <person name="Leonard S."/>
            <person name="Crouse K."/>
            <person name="Collura K."/>
            <person name="Kudrna D."/>
            <person name="Currie J."/>
            <person name="He R."/>
            <person name="Angelova A."/>
            <person name="Rajasekar S."/>
            <person name="Mueller T."/>
            <person name="Lomeli R."/>
            <person name="Scara G."/>
            <person name="Ko A."/>
            <person name="Delaney K."/>
            <person name="Wissotski M."/>
            <person name="Lopez G."/>
            <person name="Campos D."/>
            <person name="Braidotti M."/>
            <person name="Ashley E."/>
            <person name="Golser W."/>
            <person name="Kim H."/>
            <person name="Lee S."/>
            <person name="Lin J."/>
            <person name="Dujmic Z."/>
            <person name="Kim W."/>
            <person name="Talag J."/>
            <person name="Zuccolo A."/>
            <person name="Fan C."/>
            <person name="Sebastian A."/>
            <person name="Kramer M."/>
            <person name="Spiegel L."/>
            <person name="Nascimento L."/>
            <person name="Zutavern T."/>
            <person name="Miller B."/>
            <person name="Ambroise C."/>
            <person name="Muller S."/>
            <person name="Spooner W."/>
            <person name="Narechania A."/>
            <person name="Ren L."/>
            <person name="Wei S."/>
            <person name="Kumari S."/>
            <person name="Faga B."/>
            <person name="Levy M.J."/>
            <person name="McMahan L."/>
            <person name="Van Buren P."/>
            <person name="Vaughn M.W."/>
            <person name="Ying K."/>
            <person name="Yeh C.-T."/>
            <person name="Emrich S.J."/>
            <person name="Jia Y."/>
            <person name="Kalyanaraman A."/>
            <person name="Hsia A.-P."/>
            <person name="Barbazuk W.B."/>
            <person name="Baucom R.S."/>
            <person name="Brutnell T.P."/>
            <person name="Carpita N.C."/>
            <person name="Chaparro C."/>
            <person name="Chia J.-M."/>
            <person name="Deragon J.-M."/>
            <person name="Estill J.C."/>
            <person name="Fu Y."/>
            <person name="Jeddeloh J.A."/>
            <person name="Han Y."/>
            <person name="Lee H."/>
            <person name="Li P."/>
            <person name="Lisch D.R."/>
            <person name="Liu S."/>
            <person name="Liu Z."/>
            <person name="Nagel D.H."/>
            <person name="McCann M.C."/>
            <person name="SanMiguel P."/>
            <person name="Myers A.M."/>
            <person name="Nettleton D."/>
            <person name="Nguyen J."/>
            <person name="Penning B.W."/>
            <person name="Ponnala L."/>
            <person name="Schneider K.L."/>
            <person name="Schwartz D.C."/>
            <person name="Sharma A."/>
            <person name="Soderlund C."/>
            <person name="Springer N.M."/>
            <person name="Sun Q."/>
            <person name="Wang H."/>
            <person name="Waterman M."/>
            <person name="Westerman R."/>
            <person name="Wolfgruber T.K."/>
            <person name="Yang L."/>
            <person name="Yu Y."/>
            <person name="Zhang L."/>
            <person name="Zhou S."/>
            <person name="Zhu Q."/>
            <person name="Bennetzen J.L."/>
            <person name="Dawe R.K."/>
            <person name="Jiang J."/>
            <person name="Jiang N."/>
            <person name="Presting G.G."/>
            <person name="Wessler S.R."/>
            <person name="Aluru S."/>
            <person name="Martienssen R.A."/>
            <person name="Clifton S.W."/>
            <person name="McCombie W.R."/>
            <person name="Wing R.A."/>
            <person name="Wilson R.K."/>
        </authorList>
    </citation>
    <scope>NUCLEOTIDE SEQUENCE [LARGE SCALE GENOMIC DNA]</scope>
    <source>
        <strain evidence="6">cv. B73</strain>
    </source>
</reference>
<sequence>MELAAMDRENATPWGVLTGASSDQRWPCANKGRVEVGHGHTQGGQGTERSSHGHGVLAAPLDPPPPPVVRSHRPIPAPEVGDARDGPCPGAPHPRYPRPILFLPRSLRSVRLHQIHPSPCNSHRPCSPPHLPAWRPCCSPPWKGRVQKRQGRAPARPRATAAALDVWTSEPAPVQERRRKLLQMLGLAGDPALARLEMGRSVSYDDEPVPVRPAPASLPISRSRSDGGAVPASATKPPLGGRSPGSSEATPEGEEEEEADPRCLIRNVDDGSEFVVKEGSELREVGTGRQLTMEEFVDLCVGRSPIVQELMRRENVASSGSSTPVQRSNSDSSNEATRHRRRRRHSSWLRGIRNVAGSVVASSRDRRSSDDKDTCSEKGGRRSSSTTDDSQDSAGAVRHGPVRVKVRQYGKSYKEFSGLFMNQEIQAHDGSIWSIRFSPDGRYLASAGEDCVIHVWEVSEFDRKHEENGACNPFVAMVCNGSPEPTLAVASSVDGSNREKKRRARFLEGRRSVSSDRLMLLEHVFALSEKPIRTFMGHSEDVPHDQFSLL</sequence>
<evidence type="ECO:0000313" key="6">
    <source>
        <dbReference type="Proteomes" id="UP000007305"/>
    </source>
</evidence>
<dbReference type="PROSITE" id="PS00678">
    <property type="entry name" value="WD_REPEATS_1"/>
    <property type="match status" value="1"/>
</dbReference>
<evidence type="ECO:0000313" key="5">
    <source>
        <dbReference type="EnsemblPlants" id="Zm00001eb341300_P001"/>
    </source>
</evidence>
<evidence type="ECO:0000256" key="2">
    <source>
        <dbReference type="ARBA" id="ARBA00022737"/>
    </source>
</evidence>
<dbReference type="PROSITE" id="PS50082">
    <property type="entry name" value="WD_REPEATS_2"/>
    <property type="match status" value="1"/>
</dbReference>
<dbReference type="AlphaFoldDB" id="A0A804QK36"/>
<feature type="compositionally biased region" description="Basic residues" evidence="4">
    <location>
        <begin position="338"/>
        <end position="347"/>
    </location>
</feature>
<keyword evidence="1 3" id="KW-0853">WD repeat</keyword>
<dbReference type="Pfam" id="PF00400">
    <property type="entry name" value="WD40"/>
    <property type="match status" value="1"/>
</dbReference>